<feature type="chain" id="PRO_5025523441" evidence="2">
    <location>
        <begin position="23"/>
        <end position="107"/>
    </location>
</feature>
<reference evidence="4" key="3">
    <citation type="submission" date="2025-09" db="UniProtKB">
        <authorList>
            <consortium name="Ensembl"/>
        </authorList>
    </citation>
    <scope>IDENTIFICATION</scope>
</reference>
<name>A0A672HI60_SALFA</name>
<dbReference type="AlphaFoldDB" id="A0A672HI60"/>
<keyword evidence="2" id="KW-0732">Signal</keyword>
<organism evidence="4 5">
    <name type="scientific">Salarias fasciatus</name>
    <name type="common">Jewelled blenny</name>
    <name type="synonym">Blennius fasciatus</name>
    <dbReference type="NCBI Taxonomy" id="181472"/>
    <lineage>
        <taxon>Eukaryota</taxon>
        <taxon>Metazoa</taxon>
        <taxon>Chordata</taxon>
        <taxon>Craniata</taxon>
        <taxon>Vertebrata</taxon>
        <taxon>Euteleostomi</taxon>
        <taxon>Actinopterygii</taxon>
        <taxon>Neopterygii</taxon>
        <taxon>Teleostei</taxon>
        <taxon>Neoteleostei</taxon>
        <taxon>Acanthomorphata</taxon>
        <taxon>Ovalentaria</taxon>
        <taxon>Blenniimorphae</taxon>
        <taxon>Blenniiformes</taxon>
        <taxon>Blennioidei</taxon>
        <taxon>Blenniidae</taxon>
        <taxon>Salariinae</taxon>
        <taxon>Salarias</taxon>
    </lineage>
</organism>
<dbReference type="Gene3D" id="2.40.50.40">
    <property type="match status" value="1"/>
</dbReference>
<keyword evidence="1" id="KW-0202">Cytokine</keyword>
<dbReference type="GeneID" id="115398329"/>
<dbReference type="SUPFAM" id="SSF54117">
    <property type="entry name" value="Interleukin 8-like chemokines"/>
    <property type="match status" value="1"/>
</dbReference>
<dbReference type="InterPro" id="IPR039809">
    <property type="entry name" value="Chemokine_b/g/d"/>
</dbReference>
<reference evidence="4" key="2">
    <citation type="submission" date="2025-08" db="UniProtKB">
        <authorList>
            <consortium name="Ensembl"/>
        </authorList>
    </citation>
    <scope>IDENTIFICATION</scope>
</reference>
<feature type="domain" description="Chemokine interleukin-8-like" evidence="3">
    <location>
        <begin position="24"/>
        <end position="84"/>
    </location>
</feature>
<protein>
    <submittedName>
        <fullName evidence="4">C-C motif chemokine 19-like</fullName>
    </submittedName>
</protein>
<evidence type="ECO:0000256" key="2">
    <source>
        <dbReference type="SAM" id="SignalP"/>
    </source>
</evidence>
<dbReference type="PANTHER" id="PTHR12015:SF108">
    <property type="entry name" value="C-C MOTIF CHEMOKINE 20"/>
    <property type="match status" value="1"/>
</dbReference>
<dbReference type="InParanoid" id="A0A672HI60"/>
<dbReference type="Ensembl" id="ENSSFAT00005029697.1">
    <property type="protein sequence ID" value="ENSSFAP00005028634.1"/>
    <property type="gene ID" value="ENSSFAG00005014592.1"/>
</dbReference>
<accession>A0A672HI60</accession>
<dbReference type="InterPro" id="IPR001811">
    <property type="entry name" value="Chemokine_IL8-like_dom"/>
</dbReference>
<dbReference type="FunCoup" id="A0A672HI60">
    <property type="interactions" value="58"/>
</dbReference>
<evidence type="ECO:0000256" key="1">
    <source>
        <dbReference type="ARBA" id="ARBA00022514"/>
    </source>
</evidence>
<dbReference type="InterPro" id="IPR036048">
    <property type="entry name" value="Interleukin_8-like_sf"/>
</dbReference>
<dbReference type="SMART" id="SM00199">
    <property type="entry name" value="SCY"/>
    <property type="match status" value="1"/>
</dbReference>
<evidence type="ECO:0000259" key="3">
    <source>
        <dbReference type="SMART" id="SM00199"/>
    </source>
</evidence>
<reference evidence="4" key="1">
    <citation type="submission" date="2019-06" db="EMBL/GenBank/DDBJ databases">
        <authorList>
            <consortium name="Wellcome Sanger Institute Data Sharing"/>
        </authorList>
    </citation>
    <scope>NUCLEOTIDE SEQUENCE [LARGE SCALE GENOMIC DNA]</scope>
</reference>
<keyword evidence="5" id="KW-1185">Reference proteome</keyword>
<dbReference type="GO" id="GO:0006955">
    <property type="term" value="P:immune response"/>
    <property type="evidence" value="ECO:0007669"/>
    <property type="project" value="InterPro"/>
</dbReference>
<dbReference type="Proteomes" id="UP000472267">
    <property type="component" value="Chromosome 12"/>
</dbReference>
<dbReference type="GO" id="GO:0008009">
    <property type="term" value="F:chemokine activity"/>
    <property type="evidence" value="ECO:0007669"/>
    <property type="project" value="InterPro"/>
</dbReference>
<dbReference type="Pfam" id="PF00048">
    <property type="entry name" value="IL8"/>
    <property type="match status" value="1"/>
</dbReference>
<dbReference type="GO" id="GO:0005615">
    <property type="term" value="C:extracellular space"/>
    <property type="evidence" value="ECO:0007669"/>
    <property type="project" value="UniProtKB-KW"/>
</dbReference>
<dbReference type="OMA" id="QIPMDCC"/>
<dbReference type="PANTHER" id="PTHR12015">
    <property type="entry name" value="SMALL INDUCIBLE CYTOKINE A"/>
    <property type="match status" value="1"/>
</dbReference>
<gene>
    <name evidence="4" type="primary">LOC115398329</name>
</gene>
<dbReference type="OrthoDB" id="8900217at2759"/>
<evidence type="ECO:0000313" key="4">
    <source>
        <dbReference type="Ensembl" id="ENSSFAP00005028634.1"/>
    </source>
</evidence>
<proteinExistence type="predicted"/>
<dbReference type="RefSeq" id="XP_029960895.1">
    <property type="nucleotide sequence ID" value="XM_030105035.1"/>
</dbReference>
<feature type="signal peptide" evidence="2">
    <location>
        <begin position="1"/>
        <end position="22"/>
    </location>
</feature>
<evidence type="ECO:0000313" key="5">
    <source>
        <dbReference type="Proteomes" id="UP000472267"/>
    </source>
</evidence>
<sequence>MDTKIFLSILLLSCCHCMVVRAQMSDCCLTVKNKPIPASRVVDYHHQIKGQGCSIDATILVTRHGRKLCVPLNENWVSLVKTQVIQLKTHCQEVNYKGKRCFGVKRQ</sequence>